<dbReference type="PRINTS" id="PR01490">
    <property type="entry name" value="RTXTOXIND"/>
</dbReference>
<reference evidence="9 10" key="1">
    <citation type="submission" date="2019-07" db="EMBL/GenBank/DDBJ databases">
        <authorList>
            <person name="Kim J."/>
        </authorList>
    </citation>
    <scope>NUCLEOTIDE SEQUENCE [LARGE SCALE GENOMIC DNA]</scope>
    <source>
        <strain evidence="9 10">JC52</strain>
    </source>
</reference>
<dbReference type="GO" id="GO:0016020">
    <property type="term" value="C:membrane"/>
    <property type="evidence" value="ECO:0007669"/>
    <property type="project" value="InterPro"/>
</dbReference>
<comment type="similarity">
    <text evidence="2">Belongs to the membrane fusion protein (MFP) (TC 8.A.1) family.</text>
</comment>
<dbReference type="EMBL" id="VNJI01000053">
    <property type="protein sequence ID" value="TVY05665.1"/>
    <property type="molecule type" value="Genomic_DNA"/>
</dbReference>
<dbReference type="SUPFAM" id="SSF111369">
    <property type="entry name" value="HlyD-like secretion proteins"/>
    <property type="match status" value="2"/>
</dbReference>
<evidence type="ECO:0000313" key="10">
    <source>
        <dbReference type="Proteomes" id="UP000317036"/>
    </source>
</evidence>
<dbReference type="InterPro" id="IPR050465">
    <property type="entry name" value="UPF0194_transport"/>
</dbReference>
<dbReference type="RefSeq" id="WP_144853696.1">
    <property type="nucleotide sequence ID" value="NZ_VNJI01000053.1"/>
</dbReference>
<name>A0A559K0I3_9BACL</name>
<evidence type="ECO:0000259" key="6">
    <source>
        <dbReference type="Pfam" id="PF25917"/>
    </source>
</evidence>
<dbReference type="Pfam" id="PF25989">
    <property type="entry name" value="YknX_C"/>
    <property type="match status" value="1"/>
</dbReference>
<feature type="coiled-coil region" evidence="4">
    <location>
        <begin position="94"/>
        <end position="154"/>
    </location>
</feature>
<evidence type="ECO:0000313" key="9">
    <source>
        <dbReference type="EMBL" id="TVY05665.1"/>
    </source>
</evidence>
<protein>
    <submittedName>
        <fullName evidence="9">Efflux RND transporter periplasmic adaptor subunit</fullName>
    </submittedName>
</protein>
<feature type="domain" description="CusB-like beta-barrel" evidence="7">
    <location>
        <begin position="289"/>
        <end position="363"/>
    </location>
</feature>
<feature type="domain" description="YknX-like C-terminal permuted SH3-like" evidence="8">
    <location>
        <begin position="368"/>
        <end position="437"/>
    </location>
</feature>
<dbReference type="Gene3D" id="2.40.420.20">
    <property type="match status" value="1"/>
</dbReference>
<evidence type="ECO:0000256" key="1">
    <source>
        <dbReference type="ARBA" id="ARBA00004196"/>
    </source>
</evidence>
<feature type="domain" description="Multidrug resistance protein MdtA-like barrel-sandwich hybrid" evidence="6">
    <location>
        <begin position="62"/>
        <end position="277"/>
    </location>
</feature>
<dbReference type="NCBIfam" id="TIGR01730">
    <property type="entry name" value="RND_mfp"/>
    <property type="match status" value="1"/>
</dbReference>
<dbReference type="InterPro" id="IPR058792">
    <property type="entry name" value="Beta-barrel_RND_2"/>
</dbReference>
<dbReference type="InterPro" id="IPR058625">
    <property type="entry name" value="MdtA-like_BSH"/>
</dbReference>
<keyword evidence="10" id="KW-1185">Reference proteome</keyword>
<proteinExistence type="inferred from homology"/>
<comment type="subcellular location">
    <subcellularLocation>
        <location evidence="1">Cell envelope</location>
    </subcellularLocation>
</comment>
<keyword evidence="5" id="KW-0732">Signal</keyword>
<evidence type="ECO:0000256" key="2">
    <source>
        <dbReference type="ARBA" id="ARBA00009477"/>
    </source>
</evidence>
<evidence type="ECO:0000256" key="4">
    <source>
        <dbReference type="SAM" id="Coils"/>
    </source>
</evidence>
<evidence type="ECO:0000259" key="7">
    <source>
        <dbReference type="Pfam" id="PF25954"/>
    </source>
</evidence>
<dbReference type="InterPro" id="IPR006143">
    <property type="entry name" value="RND_pump_MFP"/>
</dbReference>
<evidence type="ECO:0000256" key="5">
    <source>
        <dbReference type="SAM" id="SignalP"/>
    </source>
</evidence>
<dbReference type="Pfam" id="PF25917">
    <property type="entry name" value="BSH_RND"/>
    <property type="match status" value="1"/>
</dbReference>
<gene>
    <name evidence="9" type="ORF">FPZ49_28745</name>
</gene>
<keyword evidence="3 4" id="KW-0175">Coiled coil</keyword>
<dbReference type="Pfam" id="PF25954">
    <property type="entry name" value="Beta-barrel_RND_2"/>
    <property type="match status" value="1"/>
</dbReference>
<dbReference type="InterPro" id="IPR058637">
    <property type="entry name" value="YknX-like_C"/>
</dbReference>
<dbReference type="GO" id="GO:0022857">
    <property type="term" value="F:transmembrane transporter activity"/>
    <property type="evidence" value="ECO:0007669"/>
    <property type="project" value="InterPro"/>
</dbReference>
<dbReference type="Gene3D" id="2.40.50.100">
    <property type="match status" value="1"/>
</dbReference>
<dbReference type="Proteomes" id="UP000317036">
    <property type="component" value="Unassembled WGS sequence"/>
</dbReference>
<dbReference type="Gene3D" id="2.40.30.170">
    <property type="match status" value="1"/>
</dbReference>
<dbReference type="OrthoDB" id="9810430at2"/>
<dbReference type="AlphaFoldDB" id="A0A559K0I3"/>
<comment type="caution">
    <text evidence="9">The sequence shown here is derived from an EMBL/GenBank/DDBJ whole genome shotgun (WGS) entry which is preliminary data.</text>
</comment>
<dbReference type="Gene3D" id="1.10.287.470">
    <property type="entry name" value="Helix hairpin bin"/>
    <property type="match status" value="2"/>
</dbReference>
<evidence type="ECO:0000256" key="3">
    <source>
        <dbReference type="ARBA" id="ARBA00023054"/>
    </source>
</evidence>
<organism evidence="9 10">
    <name type="scientific">Paenibacillus cremeus</name>
    <dbReference type="NCBI Taxonomy" id="2163881"/>
    <lineage>
        <taxon>Bacteria</taxon>
        <taxon>Bacillati</taxon>
        <taxon>Bacillota</taxon>
        <taxon>Bacilli</taxon>
        <taxon>Bacillales</taxon>
        <taxon>Paenibacillaceae</taxon>
        <taxon>Paenibacillus</taxon>
    </lineage>
</organism>
<dbReference type="FunFam" id="2.40.30.170:FF:000010">
    <property type="entry name" value="Efflux RND transporter periplasmic adaptor subunit"/>
    <property type="match status" value="1"/>
</dbReference>
<sequence length="439" mass="45822">MKKRNVMLAPAALALAAVIVLPGCGSAVSGQAQAAGESVQLMKLGQTATAGLSGKIIPDQDIKIVSKVSGKVAAVNVQEGTKVAKGDVLVQLETTDLEEQVKQAASSLEGAQAKLGDTEAGARKQEIDGLQSTVDAAQGAYDQATAAVEQAKAALDLSTSTYNRLRNAYDSNSGVTKEDLDKGTMDYQRTQAAYAQAQAAQKAAGAQVQGASSKLQLAKVGATDNTIKALKSDVERLGAGLELANSSLSNATVTAPIDGMIVKKSISVGELAQAGVQILSLVNMDQVQVELSVADSQIAQVKTGMPVDVTVANLPGKTFKGVIAFVSPVSNANSNTFPVKVKMDNKDGQLFAGMVAEVKLNGTQDSRLEVPKSAIVKKDQKEYVFVADNNHTAHLVEVKTEEKNQSWVYVQASDKLKANDQIIVNPTDKISEGTQVKAG</sequence>
<feature type="chain" id="PRO_5022071036" evidence="5">
    <location>
        <begin position="35"/>
        <end position="439"/>
    </location>
</feature>
<dbReference type="GO" id="GO:0030313">
    <property type="term" value="C:cell envelope"/>
    <property type="evidence" value="ECO:0007669"/>
    <property type="project" value="UniProtKB-SubCell"/>
</dbReference>
<evidence type="ECO:0000259" key="8">
    <source>
        <dbReference type="Pfam" id="PF25989"/>
    </source>
</evidence>
<feature type="signal peptide" evidence="5">
    <location>
        <begin position="1"/>
        <end position="34"/>
    </location>
</feature>
<accession>A0A559K0I3</accession>
<dbReference type="PANTHER" id="PTHR32347">
    <property type="entry name" value="EFFLUX SYSTEM COMPONENT YKNX-RELATED"/>
    <property type="match status" value="1"/>
</dbReference>